<keyword evidence="3" id="KW-1185">Reference proteome</keyword>
<dbReference type="InterPro" id="IPR010642">
    <property type="entry name" value="Invasion_prot_B"/>
</dbReference>
<dbReference type="EMBL" id="CP042582">
    <property type="protein sequence ID" value="QEX20243.1"/>
    <property type="molecule type" value="Genomic_DNA"/>
</dbReference>
<dbReference type="AlphaFoldDB" id="A0A5J6MSE3"/>
<dbReference type="InterPro" id="IPR038696">
    <property type="entry name" value="IalB_sf"/>
</dbReference>
<evidence type="ECO:0000256" key="1">
    <source>
        <dbReference type="SAM" id="SignalP"/>
    </source>
</evidence>
<sequence>MIQRPWHRLTATSLLLAASTLVAASTTEIPANAGAPEATQIAQAAEAPADSGAGLLPGGATSLTETYGDWVVACAQPQGIKRCTLSQQQTDKASKQRLLAVELMAMAGDKAEGMLILPFGLLLDPGIALQIDEAAPGPARHFRTCLPAGCFVPLAFDAKMIDALRKGKLLKVNATAAADGKPIAFGISLAGFGGAFARTVKLAQQPAAATD</sequence>
<dbReference type="Proteomes" id="UP000325797">
    <property type="component" value="Chromosome"/>
</dbReference>
<protein>
    <submittedName>
        <fullName evidence="2">Invasion protein</fullName>
    </submittedName>
</protein>
<dbReference type="OrthoDB" id="9814802at2"/>
<evidence type="ECO:0000313" key="3">
    <source>
        <dbReference type="Proteomes" id="UP000325797"/>
    </source>
</evidence>
<dbReference type="Gene3D" id="2.60.40.1880">
    <property type="entry name" value="Invasion associated locus B (IalB) protein"/>
    <property type="match status" value="1"/>
</dbReference>
<reference evidence="2 3" key="1">
    <citation type="submission" date="2019-08" db="EMBL/GenBank/DDBJ databases">
        <title>Hyperibacter terrae gen. nov., sp. nov. and Hyperibacter viscosus sp. nov., two new members in the family Rhodospirillaceae isolated from the rhizosphere of Hypericum perforatum.</title>
        <authorList>
            <person name="Noviana Z."/>
        </authorList>
    </citation>
    <scope>NUCLEOTIDE SEQUENCE [LARGE SCALE GENOMIC DNA]</scope>
    <source>
        <strain evidence="2 3">R5959</strain>
    </source>
</reference>
<organism evidence="2 3">
    <name type="scientific">Hypericibacter adhaerens</name>
    <dbReference type="NCBI Taxonomy" id="2602016"/>
    <lineage>
        <taxon>Bacteria</taxon>
        <taxon>Pseudomonadati</taxon>
        <taxon>Pseudomonadota</taxon>
        <taxon>Alphaproteobacteria</taxon>
        <taxon>Rhodospirillales</taxon>
        <taxon>Dongiaceae</taxon>
        <taxon>Hypericibacter</taxon>
    </lineage>
</organism>
<feature type="signal peptide" evidence="1">
    <location>
        <begin position="1"/>
        <end position="24"/>
    </location>
</feature>
<dbReference type="KEGG" id="hadh:FRZ61_01600"/>
<proteinExistence type="predicted"/>
<dbReference type="Pfam" id="PF06776">
    <property type="entry name" value="IalB"/>
    <property type="match status" value="1"/>
</dbReference>
<accession>A0A5J6MSE3</accession>
<dbReference type="RefSeq" id="WP_151114494.1">
    <property type="nucleotide sequence ID" value="NZ_CP042582.1"/>
</dbReference>
<feature type="chain" id="PRO_5023880730" evidence="1">
    <location>
        <begin position="25"/>
        <end position="211"/>
    </location>
</feature>
<evidence type="ECO:0000313" key="2">
    <source>
        <dbReference type="EMBL" id="QEX20243.1"/>
    </source>
</evidence>
<name>A0A5J6MSE3_9PROT</name>
<keyword evidence="1" id="KW-0732">Signal</keyword>
<gene>
    <name evidence="2" type="ORF">FRZ61_01600</name>
</gene>